<dbReference type="AlphaFoldDB" id="A0AA88V1K4"/>
<keyword evidence="2" id="KW-0067">ATP-binding</keyword>
<keyword evidence="5" id="KW-1185">Reference proteome</keyword>
<protein>
    <recommendedName>
        <fullName evidence="3">ClpA/ClpB AAA lid domain-containing protein</fullName>
    </recommendedName>
</protein>
<dbReference type="EMBL" id="JAVXUP010003235">
    <property type="protein sequence ID" value="KAK2999573.1"/>
    <property type="molecule type" value="Genomic_DNA"/>
</dbReference>
<organism evidence="4 5">
    <name type="scientific">Escallonia herrerae</name>
    <dbReference type="NCBI Taxonomy" id="1293975"/>
    <lineage>
        <taxon>Eukaryota</taxon>
        <taxon>Viridiplantae</taxon>
        <taxon>Streptophyta</taxon>
        <taxon>Embryophyta</taxon>
        <taxon>Tracheophyta</taxon>
        <taxon>Spermatophyta</taxon>
        <taxon>Magnoliopsida</taxon>
        <taxon>eudicotyledons</taxon>
        <taxon>Gunneridae</taxon>
        <taxon>Pentapetalae</taxon>
        <taxon>asterids</taxon>
        <taxon>campanulids</taxon>
        <taxon>Escalloniales</taxon>
        <taxon>Escalloniaceae</taxon>
        <taxon>Escallonia</taxon>
    </lineage>
</organism>
<sequence length="197" mass="20797">MAVCLEEEGVAEDGLEGLAAAGEAELAVELGGSGEGKDLVGLFGEEGLRAGEEAEAGVAEEEGLEVGEAGGGAGLDRRGAWARFLLAFGFVLEWDFGDEEGGGEVGGGDGRFKGVSRRFLPDKAINLIDEAGSRVVSKCCPKKHIESNVNVVLRVQITESYLVEAQVQDRQLQKPVQPLNIADLVSSKIELFYKCTV</sequence>
<evidence type="ECO:0000313" key="4">
    <source>
        <dbReference type="EMBL" id="KAK2999573.1"/>
    </source>
</evidence>
<dbReference type="Gene3D" id="1.10.8.60">
    <property type="match status" value="1"/>
</dbReference>
<dbReference type="Pfam" id="PF17871">
    <property type="entry name" value="AAA_lid_9"/>
    <property type="match status" value="1"/>
</dbReference>
<evidence type="ECO:0000256" key="1">
    <source>
        <dbReference type="ARBA" id="ARBA00022741"/>
    </source>
</evidence>
<comment type="caution">
    <text evidence="4">The sequence shown here is derived from an EMBL/GenBank/DDBJ whole genome shotgun (WGS) entry which is preliminary data.</text>
</comment>
<reference evidence="4" key="1">
    <citation type="submission" date="2022-12" db="EMBL/GenBank/DDBJ databases">
        <title>Draft genome assemblies for two species of Escallonia (Escalloniales).</title>
        <authorList>
            <person name="Chanderbali A."/>
            <person name="Dervinis C."/>
            <person name="Anghel I."/>
            <person name="Soltis D."/>
            <person name="Soltis P."/>
            <person name="Zapata F."/>
        </authorList>
    </citation>
    <scope>NUCLEOTIDE SEQUENCE</scope>
    <source>
        <strain evidence="4">UCBG64.0493</strain>
        <tissue evidence="4">Leaf</tissue>
    </source>
</reference>
<feature type="domain" description="ClpA/ClpB AAA lid" evidence="3">
    <location>
        <begin position="115"/>
        <end position="167"/>
    </location>
</feature>
<gene>
    <name evidence="4" type="ORF">RJ639_022969</name>
</gene>
<dbReference type="InterPro" id="IPR041546">
    <property type="entry name" value="ClpA/ClpB_AAA_lid"/>
</dbReference>
<evidence type="ECO:0000256" key="2">
    <source>
        <dbReference type="ARBA" id="ARBA00022840"/>
    </source>
</evidence>
<keyword evidence="1" id="KW-0547">Nucleotide-binding</keyword>
<dbReference type="GO" id="GO:0005524">
    <property type="term" value="F:ATP binding"/>
    <property type="evidence" value="ECO:0007669"/>
    <property type="project" value="UniProtKB-KW"/>
</dbReference>
<evidence type="ECO:0000259" key="3">
    <source>
        <dbReference type="Pfam" id="PF17871"/>
    </source>
</evidence>
<proteinExistence type="predicted"/>
<name>A0AA88V1K4_9ASTE</name>
<evidence type="ECO:0000313" key="5">
    <source>
        <dbReference type="Proteomes" id="UP001188597"/>
    </source>
</evidence>
<accession>A0AA88V1K4</accession>
<dbReference type="Proteomes" id="UP001188597">
    <property type="component" value="Unassembled WGS sequence"/>
</dbReference>